<organism evidence="1 2">
    <name type="scientific">Comamonas thiooxydans</name>
    <dbReference type="NCBI Taxonomy" id="363952"/>
    <lineage>
        <taxon>Bacteria</taxon>
        <taxon>Pseudomonadati</taxon>
        <taxon>Pseudomonadota</taxon>
        <taxon>Betaproteobacteria</taxon>
        <taxon>Burkholderiales</taxon>
        <taxon>Comamonadaceae</taxon>
        <taxon>Comamonas</taxon>
    </lineage>
</organism>
<proteinExistence type="predicted"/>
<sequence>MNAGIVTPSVFTQSKTRYPMTTEDNARNTFESHFQNAAPGICAIDIADSLVRGAIYSGATRIEISILKDTFHFAHDGNARSIEDIKTGWERELLENRLDLCVSCGLDVAQLLFIAECIDISSQDKSVRLTLNSVLTGADWETSSRSLISGMKITGYGLNDPLAFVGGMEGDYSLFRAIPIPVVINGVEVRRLQREGNDRYVEVDGIGVFVDLPSVSRGFTTSIGVIALKQHGVDSVVCMPWMSPKITPRMQVTGDVVKQNAVKAYASFKRAVGQVLLIVEADMGHAFVVEHYYTAILLLFPELVRNSEYISTSALIEVKDNQLPVMPTDQPYERADIENLNLPMFCDIPRAGKASQALMFMIYKMALQAGGVIVHPEAPLPVGHWLRKKAMSFRNAKVEVAASGNVVSSRKLLQGRFKLRISDVIRLELKDCGEKVFSIPVHDWVLAEEATTGRLSSISRRDAYCQKVPVIHIKRNYSKLALPDFPSTTVEREILQAALLEAMEYLNAGT</sequence>
<name>A0A0E3BDZ8_9BURK</name>
<accession>A0A0E3BDZ8</accession>
<dbReference type="AlphaFoldDB" id="A0A0E3BDZ8"/>
<evidence type="ECO:0000313" key="1">
    <source>
        <dbReference type="EMBL" id="KGG83793.1"/>
    </source>
</evidence>
<dbReference type="Proteomes" id="UP000029567">
    <property type="component" value="Unassembled WGS sequence"/>
</dbReference>
<evidence type="ECO:0000313" key="2">
    <source>
        <dbReference type="Proteomes" id="UP000029567"/>
    </source>
</evidence>
<dbReference type="EMBL" id="AWTN01000133">
    <property type="protein sequence ID" value="KGG83793.1"/>
    <property type="molecule type" value="Genomic_DNA"/>
</dbReference>
<reference evidence="1 2" key="1">
    <citation type="submission" date="2013-09" db="EMBL/GenBank/DDBJ databases">
        <title>High correlation between genotypes and phenotypes of environmental bacteria Comamonas testosteroni strains.</title>
        <authorList>
            <person name="Liu L."/>
            <person name="Zhu W."/>
            <person name="Xia X."/>
            <person name="Xu B."/>
            <person name="Luo M."/>
            <person name="Wang G."/>
        </authorList>
    </citation>
    <scope>NUCLEOTIDE SEQUENCE [LARGE SCALE GENOMIC DNA]</scope>
    <source>
        <strain evidence="1 2">JL14</strain>
    </source>
</reference>
<gene>
    <name evidence="1" type="ORF">P245_24745</name>
</gene>
<protein>
    <submittedName>
        <fullName evidence="1">Uncharacterized protein</fullName>
    </submittedName>
</protein>
<comment type="caution">
    <text evidence="1">The sequence shown here is derived from an EMBL/GenBank/DDBJ whole genome shotgun (WGS) entry which is preliminary data.</text>
</comment>